<dbReference type="RefSeq" id="WP_133557414.1">
    <property type="nucleotide sequence ID" value="NZ_SNWM01000004.1"/>
</dbReference>
<dbReference type="AlphaFoldDB" id="A0A4R6IEI0"/>
<name>A0A4R6IEI0_9SPHI</name>
<dbReference type="EMBL" id="SNWM01000004">
    <property type="protein sequence ID" value="TDO20700.1"/>
    <property type="molecule type" value="Genomic_DNA"/>
</dbReference>
<organism evidence="1 2">
    <name type="scientific">Pedobacter duraquae</name>
    <dbReference type="NCBI Taxonomy" id="425511"/>
    <lineage>
        <taxon>Bacteria</taxon>
        <taxon>Pseudomonadati</taxon>
        <taxon>Bacteroidota</taxon>
        <taxon>Sphingobacteriia</taxon>
        <taxon>Sphingobacteriales</taxon>
        <taxon>Sphingobacteriaceae</taxon>
        <taxon>Pedobacter</taxon>
    </lineage>
</organism>
<dbReference type="Proteomes" id="UP000295499">
    <property type="component" value="Unassembled WGS sequence"/>
</dbReference>
<evidence type="ECO:0000313" key="2">
    <source>
        <dbReference type="Proteomes" id="UP000295499"/>
    </source>
</evidence>
<accession>A0A4R6IEI0</accession>
<evidence type="ECO:0000313" key="1">
    <source>
        <dbReference type="EMBL" id="TDO20700.1"/>
    </source>
</evidence>
<sequence>MKNQIFTVLCISTMLYTIGCKNGDKELKIKKINIETLDFKNIDVNRLYENIGYKRSDLVPHDSLGYYMIERGVYYKVPFDFFDAQKDKKSNDDNPFKGYTSYEVLDWLDSDLSDQEAKEREKLGLDRLHPIRQIGYFHDLNFEYINFIADPSGKVKAAILRTRQNKTDKNYFIQVMHNLENKLGKPFKTIREAHTSDRVTWPMETNIWFIGNRMYQFSTLINANQREGIQLLVMDKALVKKFDSNKNPKFTVYLNYDSLHVNSEIANNDEAIKSLAKR</sequence>
<comment type="caution">
    <text evidence="1">The sequence shown here is derived from an EMBL/GenBank/DDBJ whole genome shotgun (WGS) entry which is preliminary data.</text>
</comment>
<reference evidence="1 2" key="1">
    <citation type="submission" date="2019-03" db="EMBL/GenBank/DDBJ databases">
        <title>Genomic Encyclopedia of Archaeal and Bacterial Type Strains, Phase II (KMG-II): from individual species to whole genera.</title>
        <authorList>
            <person name="Goeker M."/>
        </authorList>
    </citation>
    <scope>NUCLEOTIDE SEQUENCE [LARGE SCALE GENOMIC DNA]</scope>
    <source>
        <strain evidence="1 2">DSM 19034</strain>
    </source>
</reference>
<protein>
    <submittedName>
        <fullName evidence="1">Uncharacterized protein</fullName>
    </submittedName>
</protein>
<proteinExistence type="predicted"/>
<keyword evidence="2" id="KW-1185">Reference proteome</keyword>
<gene>
    <name evidence="1" type="ORF">CLV32_3333</name>
</gene>